<sequence>MVKNGQTTEFSIGDDGNLYFRGRLCILNDLILKQDILSEARNDIYSIHPGSTKIVPIGESRTLGSVRFITTYYDSRMEMRTCHNGFCFEVTPNSEKERCCLGYCGYINEISALYSSQNKLFIGKLHGVLLSIISDWDPSFTSIFWGKLHETLGTKLTASTTFYSQIDGQSE</sequence>
<keyword evidence="1" id="KW-0695">RNA-directed DNA polymerase</keyword>
<dbReference type="AlphaFoldDB" id="A0A5B6VMZ0"/>
<keyword evidence="2" id="KW-1185">Reference proteome</keyword>
<keyword evidence="1" id="KW-0548">Nucleotidyltransferase</keyword>
<dbReference type="OrthoDB" id="1938712at2759"/>
<dbReference type="GO" id="GO:0003964">
    <property type="term" value="F:RNA-directed DNA polymerase activity"/>
    <property type="evidence" value="ECO:0007669"/>
    <property type="project" value="UniProtKB-KW"/>
</dbReference>
<proteinExistence type="predicted"/>
<protein>
    <submittedName>
        <fullName evidence="1">Reverse transcriptase</fullName>
    </submittedName>
</protein>
<evidence type="ECO:0000313" key="2">
    <source>
        <dbReference type="Proteomes" id="UP000325315"/>
    </source>
</evidence>
<evidence type="ECO:0000313" key="1">
    <source>
        <dbReference type="EMBL" id="KAA3470689.1"/>
    </source>
</evidence>
<reference evidence="2" key="1">
    <citation type="journal article" date="2019" name="Plant Biotechnol. J.">
        <title>Genome sequencing of the Australian wild diploid species Gossypium australe highlights disease resistance and delayed gland morphogenesis.</title>
        <authorList>
            <person name="Cai Y."/>
            <person name="Cai X."/>
            <person name="Wang Q."/>
            <person name="Wang P."/>
            <person name="Zhang Y."/>
            <person name="Cai C."/>
            <person name="Xu Y."/>
            <person name="Wang K."/>
            <person name="Zhou Z."/>
            <person name="Wang C."/>
            <person name="Geng S."/>
            <person name="Li B."/>
            <person name="Dong Q."/>
            <person name="Hou Y."/>
            <person name="Wang H."/>
            <person name="Ai P."/>
            <person name="Liu Z."/>
            <person name="Yi F."/>
            <person name="Sun M."/>
            <person name="An G."/>
            <person name="Cheng J."/>
            <person name="Zhang Y."/>
            <person name="Shi Q."/>
            <person name="Xie Y."/>
            <person name="Shi X."/>
            <person name="Chang Y."/>
            <person name="Huang F."/>
            <person name="Chen Y."/>
            <person name="Hong S."/>
            <person name="Mi L."/>
            <person name="Sun Q."/>
            <person name="Zhang L."/>
            <person name="Zhou B."/>
            <person name="Peng R."/>
            <person name="Zhang X."/>
            <person name="Liu F."/>
        </authorList>
    </citation>
    <scope>NUCLEOTIDE SEQUENCE [LARGE SCALE GENOMIC DNA]</scope>
    <source>
        <strain evidence="2">cv. PA1801</strain>
    </source>
</reference>
<gene>
    <name evidence="1" type="ORF">EPI10_016378</name>
</gene>
<keyword evidence="1" id="KW-0808">Transferase</keyword>
<dbReference type="Proteomes" id="UP000325315">
    <property type="component" value="Unassembled WGS sequence"/>
</dbReference>
<comment type="caution">
    <text evidence="1">The sequence shown here is derived from an EMBL/GenBank/DDBJ whole genome shotgun (WGS) entry which is preliminary data.</text>
</comment>
<dbReference type="InterPro" id="IPR012337">
    <property type="entry name" value="RNaseH-like_sf"/>
</dbReference>
<organism evidence="1 2">
    <name type="scientific">Gossypium australe</name>
    <dbReference type="NCBI Taxonomy" id="47621"/>
    <lineage>
        <taxon>Eukaryota</taxon>
        <taxon>Viridiplantae</taxon>
        <taxon>Streptophyta</taxon>
        <taxon>Embryophyta</taxon>
        <taxon>Tracheophyta</taxon>
        <taxon>Spermatophyta</taxon>
        <taxon>Magnoliopsida</taxon>
        <taxon>eudicotyledons</taxon>
        <taxon>Gunneridae</taxon>
        <taxon>Pentapetalae</taxon>
        <taxon>rosids</taxon>
        <taxon>malvids</taxon>
        <taxon>Malvales</taxon>
        <taxon>Malvaceae</taxon>
        <taxon>Malvoideae</taxon>
        <taxon>Gossypium</taxon>
    </lineage>
</organism>
<name>A0A5B6VMZ0_9ROSI</name>
<dbReference type="SUPFAM" id="SSF53098">
    <property type="entry name" value="Ribonuclease H-like"/>
    <property type="match status" value="1"/>
</dbReference>
<dbReference type="EMBL" id="SMMG02000006">
    <property type="protein sequence ID" value="KAA3470689.1"/>
    <property type="molecule type" value="Genomic_DNA"/>
</dbReference>
<accession>A0A5B6VMZ0</accession>